<evidence type="ECO:0000313" key="4">
    <source>
        <dbReference type="Proteomes" id="UP000623129"/>
    </source>
</evidence>
<keyword evidence="4" id="KW-1185">Reference proteome</keyword>
<protein>
    <recommendedName>
        <fullName evidence="5">Arabinogalactan-like protein</fullName>
    </recommendedName>
</protein>
<evidence type="ECO:0000256" key="1">
    <source>
        <dbReference type="SAM" id="Phobius"/>
    </source>
</evidence>
<dbReference type="Proteomes" id="UP000623129">
    <property type="component" value="Unassembled WGS sequence"/>
</dbReference>
<dbReference type="EMBL" id="SWLB01000001">
    <property type="protein sequence ID" value="KAF3342041.1"/>
    <property type="molecule type" value="Genomic_DNA"/>
</dbReference>
<accession>A0A833VLS2</accession>
<evidence type="ECO:0000256" key="2">
    <source>
        <dbReference type="SAM" id="SignalP"/>
    </source>
</evidence>
<keyword evidence="1" id="KW-0472">Membrane</keyword>
<organism evidence="3 4">
    <name type="scientific">Carex littledalei</name>
    <dbReference type="NCBI Taxonomy" id="544730"/>
    <lineage>
        <taxon>Eukaryota</taxon>
        <taxon>Viridiplantae</taxon>
        <taxon>Streptophyta</taxon>
        <taxon>Embryophyta</taxon>
        <taxon>Tracheophyta</taxon>
        <taxon>Spermatophyta</taxon>
        <taxon>Magnoliopsida</taxon>
        <taxon>Liliopsida</taxon>
        <taxon>Poales</taxon>
        <taxon>Cyperaceae</taxon>
        <taxon>Cyperoideae</taxon>
        <taxon>Cariceae</taxon>
        <taxon>Carex</taxon>
        <taxon>Carex subgen. Euthyceras</taxon>
    </lineage>
</organism>
<name>A0A833VLS2_9POAL</name>
<comment type="caution">
    <text evidence="3">The sequence shown here is derived from an EMBL/GenBank/DDBJ whole genome shotgun (WGS) entry which is preliminary data.</text>
</comment>
<feature type="signal peptide" evidence="2">
    <location>
        <begin position="1"/>
        <end position="25"/>
    </location>
</feature>
<evidence type="ECO:0000313" key="3">
    <source>
        <dbReference type="EMBL" id="KAF3342041.1"/>
    </source>
</evidence>
<evidence type="ECO:0008006" key="5">
    <source>
        <dbReference type="Google" id="ProtNLM"/>
    </source>
</evidence>
<keyword evidence="1" id="KW-0812">Transmembrane</keyword>
<dbReference type="AlphaFoldDB" id="A0A833VLS2"/>
<reference evidence="3" key="1">
    <citation type="submission" date="2020-01" db="EMBL/GenBank/DDBJ databases">
        <title>Genome sequence of Kobresia littledalei, the first chromosome-level genome in the family Cyperaceae.</title>
        <authorList>
            <person name="Qu G."/>
        </authorList>
    </citation>
    <scope>NUCLEOTIDE SEQUENCE</scope>
    <source>
        <strain evidence="3">C.B.Clarke</strain>
        <tissue evidence="3">Leaf</tissue>
    </source>
</reference>
<feature type="chain" id="PRO_5032685920" description="Arabinogalactan-like protein" evidence="2">
    <location>
        <begin position="26"/>
        <end position="84"/>
    </location>
</feature>
<gene>
    <name evidence="3" type="ORF">FCM35_KLT00679</name>
</gene>
<keyword evidence="1" id="KW-1133">Transmembrane helix</keyword>
<feature type="transmembrane region" description="Helical" evidence="1">
    <location>
        <begin position="60"/>
        <end position="83"/>
    </location>
</feature>
<keyword evidence="2" id="KW-0732">Signal</keyword>
<sequence>MKAAGMKRFFVALIVFSIMMLVTEAQTALTPTPTPAPAPAPAPVPSPIMVMSDVASDMSAGAIAMPTFGVAVPVVMVLFGYLYI</sequence>
<proteinExistence type="predicted"/>